<gene>
    <name evidence="4" type="ORF">FHX34_102219</name>
</gene>
<keyword evidence="5" id="KW-1185">Reference proteome</keyword>
<name>A0A561WIG2_ACTTI</name>
<keyword evidence="1" id="KW-0175">Coiled coil</keyword>
<feature type="coiled-coil region" evidence="1">
    <location>
        <begin position="44"/>
        <end position="88"/>
    </location>
</feature>
<evidence type="ECO:0000313" key="4">
    <source>
        <dbReference type="EMBL" id="TWG23669.1"/>
    </source>
</evidence>
<dbReference type="SUPFAM" id="SSF47413">
    <property type="entry name" value="lambda repressor-like DNA-binding domains"/>
    <property type="match status" value="1"/>
</dbReference>
<comment type="caution">
    <text evidence="4">The sequence shown here is derived from an EMBL/GenBank/DDBJ whole genome shotgun (WGS) entry which is preliminary data.</text>
</comment>
<evidence type="ECO:0000256" key="2">
    <source>
        <dbReference type="SAM" id="MobiDB-lite"/>
    </source>
</evidence>
<dbReference type="AlphaFoldDB" id="A0A561WIG2"/>
<evidence type="ECO:0000259" key="3">
    <source>
        <dbReference type="PROSITE" id="PS50943"/>
    </source>
</evidence>
<dbReference type="CDD" id="cd00093">
    <property type="entry name" value="HTH_XRE"/>
    <property type="match status" value="1"/>
</dbReference>
<dbReference type="OrthoDB" id="3291909at2"/>
<feature type="domain" description="HTH cro/C1-type" evidence="3">
    <location>
        <begin position="145"/>
        <end position="200"/>
    </location>
</feature>
<accession>A0A561WIG2</accession>
<evidence type="ECO:0000256" key="1">
    <source>
        <dbReference type="SAM" id="Coils"/>
    </source>
</evidence>
<protein>
    <recommendedName>
        <fullName evidence="3">HTH cro/C1-type domain-containing protein</fullName>
    </recommendedName>
</protein>
<dbReference type="RefSeq" id="WP_122976903.1">
    <property type="nucleotide sequence ID" value="NZ_BOMX01000036.1"/>
</dbReference>
<feature type="region of interest" description="Disordered" evidence="2">
    <location>
        <begin position="297"/>
        <end position="316"/>
    </location>
</feature>
<dbReference type="PROSITE" id="PS50943">
    <property type="entry name" value="HTH_CROC1"/>
    <property type="match status" value="1"/>
</dbReference>
<sequence length="352" mass="37766">MTAGSGADDARPSAGRRRRAGRDDEELLSPPEHAEVTAHFQHMLDSVTQRLSDAREKEAQLRLREQRVQALEERARQLYAEVHMMEARVSRAAAAAALETAPRSPVTATTPRAERAAAAREHELARMKAKLINGETAGAELAERIRFAYQQNGKLSLETLGGLVGYSKATLSKVFNGKMAPAWALVRKLGTELKVPQALVMQEWLPLWIAADTYRHRKPSASRATAPIPVETIPAAGPAAAVALTGPTGHTCPKCGGWVVDAAQHANWHTVTESGASQPPGDPIGKSWVAWTGVSEQPAPGLLGAEPGHGPHPAHERPLAQEVLSEVLRRTRNTSPVPGPIAELAEQMGVPI</sequence>
<evidence type="ECO:0000313" key="5">
    <source>
        <dbReference type="Proteomes" id="UP000320239"/>
    </source>
</evidence>
<dbReference type="InterPro" id="IPR001387">
    <property type="entry name" value="Cro/C1-type_HTH"/>
</dbReference>
<feature type="region of interest" description="Disordered" evidence="2">
    <location>
        <begin position="1"/>
        <end position="32"/>
    </location>
</feature>
<dbReference type="Proteomes" id="UP000320239">
    <property type="component" value="Unassembled WGS sequence"/>
</dbReference>
<proteinExistence type="predicted"/>
<dbReference type="InterPro" id="IPR010982">
    <property type="entry name" value="Lambda_DNA-bd_dom_sf"/>
</dbReference>
<dbReference type="GO" id="GO:0003677">
    <property type="term" value="F:DNA binding"/>
    <property type="evidence" value="ECO:0007669"/>
    <property type="project" value="InterPro"/>
</dbReference>
<reference evidence="4 5" key="1">
    <citation type="submission" date="2019-06" db="EMBL/GenBank/DDBJ databases">
        <title>Sequencing the genomes of 1000 actinobacteria strains.</title>
        <authorList>
            <person name="Klenk H.-P."/>
        </authorList>
    </citation>
    <scope>NUCLEOTIDE SEQUENCE [LARGE SCALE GENOMIC DNA]</scope>
    <source>
        <strain evidence="4 5">DSM 43866</strain>
    </source>
</reference>
<organism evidence="4 5">
    <name type="scientific">Actinoplanes teichomyceticus</name>
    <dbReference type="NCBI Taxonomy" id="1867"/>
    <lineage>
        <taxon>Bacteria</taxon>
        <taxon>Bacillati</taxon>
        <taxon>Actinomycetota</taxon>
        <taxon>Actinomycetes</taxon>
        <taxon>Micromonosporales</taxon>
        <taxon>Micromonosporaceae</taxon>
        <taxon>Actinoplanes</taxon>
    </lineage>
</organism>
<dbReference type="EMBL" id="VIWY01000002">
    <property type="protein sequence ID" value="TWG23669.1"/>
    <property type="molecule type" value="Genomic_DNA"/>
</dbReference>